<keyword evidence="2" id="KW-1133">Transmembrane helix</keyword>
<organism evidence="3">
    <name type="scientific">marine metagenome</name>
    <dbReference type="NCBI Taxonomy" id="408172"/>
    <lineage>
        <taxon>unclassified sequences</taxon>
        <taxon>metagenomes</taxon>
        <taxon>ecological metagenomes</taxon>
    </lineage>
</organism>
<dbReference type="PROSITE" id="PS00409">
    <property type="entry name" value="PROKAR_NTER_METHYL"/>
    <property type="match status" value="1"/>
</dbReference>
<dbReference type="EMBL" id="UINC01184806">
    <property type="protein sequence ID" value="SVD96194.1"/>
    <property type="molecule type" value="Genomic_DNA"/>
</dbReference>
<gene>
    <name evidence="3" type="ORF">METZ01_LOCUS449048</name>
</gene>
<dbReference type="InterPro" id="IPR045584">
    <property type="entry name" value="Pilin-like"/>
</dbReference>
<dbReference type="InterPro" id="IPR012902">
    <property type="entry name" value="N_methyl_site"/>
</dbReference>
<keyword evidence="2" id="KW-0472">Membrane</keyword>
<dbReference type="PANTHER" id="PTHR30093:SF34">
    <property type="entry name" value="PREPILIN PEPTIDASE-DEPENDENT PROTEIN D"/>
    <property type="match status" value="1"/>
</dbReference>
<dbReference type="Pfam" id="PF07963">
    <property type="entry name" value="N_methyl"/>
    <property type="match status" value="1"/>
</dbReference>
<dbReference type="Gene3D" id="3.30.700.10">
    <property type="entry name" value="Glycoprotein, Type 4 Pilin"/>
    <property type="match status" value="1"/>
</dbReference>
<dbReference type="PANTHER" id="PTHR30093">
    <property type="entry name" value="GENERAL SECRETION PATHWAY PROTEIN G"/>
    <property type="match status" value="1"/>
</dbReference>
<evidence type="ECO:0000256" key="2">
    <source>
        <dbReference type="SAM" id="Phobius"/>
    </source>
</evidence>
<keyword evidence="1" id="KW-0488">Methylation</keyword>
<accession>A0A382ZL54</accession>
<reference evidence="3" key="1">
    <citation type="submission" date="2018-05" db="EMBL/GenBank/DDBJ databases">
        <authorList>
            <person name="Lanie J.A."/>
            <person name="Ng W.-L."/>
            <person name="Kazmierczak K.M."/>
            <person name="Andrzejewski T.M."/>
            <person name="Davidsen T.M."/>
            <person name="Wayne K.J."/>
            <person name="Tettelin H."/>
            <person name="Glass J.I."/>
            <person name="Rusch D."/>
            <person name="Podicherti R."/>
            <person name="Tsui H.-C.T."/>
            <person name="Winkler M.E."/>
        </authorList>
    </citation>
    <scope>NUCLEOTIDE SEQUENCE</scope>
</reference>
<sequence length="132" mass="14139">MTTKSSGFTLIELLVVVAILGILSAVGVVAYNGYISGTQKKSAENMMQQIGLAETEEYSSYGSYYGEDSICDVDTTQDIGSNLFGSSDYIDRDKIGYDFCVLATGSTYTVHAQSIKPGCNMTLDSSGNFTKC</sequence>
<dbReference type="NCBIfam" id="TIGR02532">
    <property type="entry name" value="IV_pilin_GFxxxE"/>
    <property type="match status" value="1"/>
</dbReference>
<feature type="transmembrane region" description="Helical" evidence="2">
    <location>
        <begin position="6"/>
        <end position="31"/>
    </location>
</feature>
<dbReference type="AlphaFoldDB" id="A0A382ZL54"/>
<proteinExistence type="predicted"/>
<evidence type="ECO:0000256" key="1">
    <source>
        <dbReference type="ARBA" id="ARBA00022481"/>
    </source>
</evidence>
<keyword evidence="2" id="KW-0812">Transmembrane</keyword>
<dbReference type="SUPFAM" id="SSF54523">
    <property type="entry name" value="Pili subunits"/>
    <property type="match status" value="1"/>
</dbReference>
<evidence type="ECO:0000313" key="3">
    <source>
        <dbReference type="EMBL" id="SVD96194.1"/>
    </source>
</evidence>
<name>A0A382ZL54_9ZZZZ</name>
<protein>
    <submittedName>
        <fullName evidence="3">Uncharacterized protein</fullName>
    </submittedName>
</protein>